<dbReference type="EMBL" id="WJXZ01000004">
    <property type="protein sequence ID" value="MRS61066.1"/>
    <property type="molecule type" value="Genomic_DNA"/>
</dbReference>
<dbReference type="GO" id="GO:0016149">
    <property type="term" value="F:translation release factor activity, codon specific"/>
    <property type="evidence" value="ECO:0007669"/>
    <property type="project" value="UniProtKB-UniRule"/>
</dbReference>
<dbReference type="InterPro" id="IPR005139">
    <property type="entry name" value="PCRF"/>
</dbReference>
<dbReference type="Gene3D" id="1.20.58.410">
    <property type="entry name" value="Release factor"/>
    <property type="match status" value="1"/>
</dbReference>
<dbReference type="AlphaFoldDB" id="A0A7K0EHX5"/>
<evidence type="ECO:0000259" key="8">
    <source>
        <dbReference type="PROSITE" id="PS00745"/>
    </source>
</evidence>
<dbReference type="Proteomes" id="UP000441754">
    <property type="component" value="Unassembled WGS sequence"/>
</dbReference>
<evidence type="ECO:0000313" key="10">
    <source>
        <dbReference type="Proteomes" id="UP000441754"/>
    </source>
</evidence>
<dbReference type="SMART" id="SM00937">
    <property type="entry name" value="PCRF"/>
    <property type="match status" value="1"/>
</dbReference>
<dbReference type="GO" id="GO:0005737">
    <property type="term" value="C:cytoplasm"/>
    <property type="evidence" value="ECO:0007669"/>
    <property type="project" value="UniProtKB-SubCell"/>
</dbReference>
<comment type="subcellular location">
    <subcellularLocation>
        <location evidence="5">Cytoplasm</location>
    </subcellularLocation>
</comment>
<evidence type="ECO:0000256" key="1">
    <source>
        <dbReference type="ARBA" id="ARBA00010835"/>
    </source>
</evidence>
<feature type="coiled-coil region" evidence="7">
    <location>
        <begin position="267"/>
        <end position="311"/>
    </location>
</feature>
<dbReference type="NCBIfam" id="TIGR00020">
    <property type="entry name" value="prfB"/>
    <property type="match status" value="1"/>
</dbReference>
<comment type="PTM">
    <text evidence="5">Methylated by PrmC. Methylation increases the termination efficiency of RF2.</text>
</comment>
<keyword evidence="2 5" id="KW-0488">Methylation</keyword>
<accession>A0A7K0EHX5</accession>
<dbReference type="PANTHER" id="PTHR43116:SF3">
    <property type="entry name" value="CLASS I PEPTIDE CHAIN RELEASE FACTOR"/>
    <property type="match status" value="1"/>
</dbReference>
<dbReference type="Pfam" id="PF00472">
    <property type="entry name" value="RF-1"/>
    <property type="match status" value="1"/>
</dbReference>
<dbReference type="Gene3D" id="3.30.160.20">
    <property type="match status" value="1"/>
</dbReference>
<dbReference type="PROSITE" id="PS00745">
    <property type="entry name" value="RF_PROK_I"/>
    <property type="match status" value="1"/>
</dbReference>
<proteinExistence type="inferred from homology"/>
<dbReference type="Pfam" id="PF03462">
    <property type="entry name" value="PCRF"/>
    <property type="match status" value="1"/>
</dbReference>
<reference evidence="9 10" key="1">
    <citation type="journal article" date="2018" name="Antonie Van Leeuwenhoek">
        <title>Larkinella terrae sp. nov., isolated from soil on Jeju Island, South Korea.</title>
        <authorList>
            <person name="Ten L.N."/>
            <person name="Jeon J."/>
            <person name="Park S.J."/>
            <person name="Park S."/>
            <person name="Lee S.Y."/>
            <person name="Kim M.K."/>
            <person name="Jung H.Y."/>
        </authorList>
    </citation>
    <scope>NUCLEOTIDE SEQUENCE [LARGE SCALE GENOMIC DNA]</scope>
    <source>
        <strain evidence="9 10">KCTC 52001</strain>
    </source>
</reference>
<comment type="caution">
    <text evidence="9">The sequence shown here is derived from an EMBL/GenBank/DDBJ whole genome shotgun (WGS) entry which is preliminary data.</text>
</comment>
<evidence type="ECO:0000256" key="4">
    <source>
        <dbReference type="ARBA" id="ARBA00022917"/>
    </source>
</evidence>
<dbReference type="InterPro" id="IPR000352">
    <property type="entry name" value="Pep_chain_release_fac_I"/>
</dbReference>
<gene>
    <name evidence="5" type="primary">prfB</name>
    <name evidence="9" type="ORF">GJJ30_07165</name>
</gene>
<evidence type="ECO:0000256" key="5">
    <source>
        <dbReference type="HAMAP-Rule" id="MF_00094"/>
    </source>
</evidence>
<dbReference type="InterPro" id="IPR045853">
    <property type="entry name" value="Pep_chain_release_fac_I_sf"/>
</dbReference>
<evidence type="ECO:0000256" key="2">
    <source>
        <dbReference type="ARBA" id="ARBA00022481"/>
    </source>
</evidence>
<dbReference type="HAMAP" id="MF_00094">
    <property type="entry name" value="Rel_fac_2"/>
    <property type="match status" value="1"/>
</dbReference>
<protein>
    <recommendedName>
        <fullName evidence="5 6">Peptide chain release factor 2</fullName>
        <shortName evidence="5">RF-2</shortName>
    </recommendedName>
</protein>
<evidence type="ECO:0000256" key="3">
    <source>
        <dbReference type="ARBA" id="ARBA00022490"/>
    </source>
</evidence>
<dbReference type="OrthoDB" id="9806673at2"/>
<keyword evidence="7" id="KW-0175">Coiled coil</keyword>
<feature type="domain" description="Prokaryotic-type class I peptide chain release factors" evidence="8">
    <location>
        <begin position="238"/>
        <end position="254"/>
    </location>
</feature>
<feature type="modified residue" description="N5-methylglutamine" evidence="5">
    <location>
        <position position="245"/>
    </location>
</feature>
<keyword evidence="3 5" id="KW-0963">Cytoplasm</keyword>
<dbReference type="FunFam" id="3.30.160.20:FF:000040">
    <property type="entry name" value="Peptide chain release factor 2"/>
    <property type="match status" value="1"/>
</dbReference>
<evidence type="ECO:0000313" key="9">
    <source>
        <dbReference type="EMBL" id="MRS61066.1"/>
    </source>
</evidence>
<dbReference type="Gene3D" id="3.30.70.1660">
    <property type="match status" value="1"/>
</dbReference>
<comment type="similarity">
    <text evidence="1 5">Belongs to the prokaryotic/mitochondrial release factor family.</text>
</comment>
<evidence type="ECO:0000256" key="7">
    <source>
        <dbReference type="SAM" id="Coils"/>
    </source>
</evidence>
<dbReference type="InterPro" id="IPR004374">
    <property type="entry name" value="PrfB"/>
</dbReference>
<evidence type="ECO:0000256" key="6">
    <source>
        <dbReference type="NCBIfam" id="TIGR00020"/>
    </source>
</evidence>
<keyword evidence="10" id="KW-1185">Reference proteome</keyword>
<sequence length="358" mass="40556">MTTDQLKDVRARVEALRGYLDYDSKKEQLADLEDRTSQPEFWQDAEGAEKTMKQVRVLKGWTTGYEQVDSLLADLETLFEFYEAGDVSEEEIDAEGEKVKAALDDLELKKMLSNEEDQLSAVLEINSGAGGTESQDWADMLYRMYLMWSEKHGYKVKQVDYQPGDGAGIKSATLEVDGPLAYGFLKSENGVHRLVRVSPFDANARRHTSFASVYAYPLIDDSIEIDVNPADIEWDTFRSGGAGGQNVNKVETAVRLRHRPSGLIIECQQERSQLQNKEVAMRLLKSKLYQIEVEKRNAARAEVEASKKKIEWGSQIRSYVLDDRRVKDHRTGFQTSNTDAVLNGDLDGFIKSYLLMQD</sequence>
<dbReference type="PANTHER" id="PTHR43116">
    <property type="entry name" value="PEPTIDE CHAIN RELEASE FACTOR 2"/>
    <property type="match status" value="1"/>
</dbReference>
<comment type="function">
    <text evidence="5">Peptide chain release factor 2 directs the termination of translation in response to the peptide chain termination codons UGA and UAA.</text>
</comment>
<dbReference type="SUPFAM" id="SSF75620">
    <property type="entry name" value="Release factor"/>
    <property type="match status" value="1"/>
</dbReference>
<organism evidence="9 10">
    <name type="scientific">Larkinella terrae</name>
    <dbReference type="NCBI Taxonomy" id="2025311"/>
    <lineage>
        <taxon>Bacteria</taxon>
        <taxon>Pseudomonadati</taxon>
        <taxon>Bacteroidota</taxon>
        <taxon>Cytophagia</taxon>
        <taxon>Cytophagales</taxon>
        <taxon>Spirosomataceae</taxon>
        <taxon>Larkinella</taxon>
    </lineage>
</organism>
<keyword evidence="4 5" id="KW-0648">Protein biosynthesis</keyword>
<dbReference type="RefSeq" id="WP_154174481.1">
    <property type="nucleotide sequence ID" value="NZ_WJXZ01000004.1"/>
</dbReference>
<name>A0A7K0EHX5_9BACT</name>